<evidence type="ECO:0000256" key="6">
    <source>
        <dbReference type="SAM" id="Phobius"/>
    </source>
</evidence>
<evidence type="ECO:0000256" key="2">
    <source>
        <dbReference type="ARBA" id="ARBA00022475"/>
    </source>
</evidence>
<protein>
    <submittedName>
        <fullName evidence="7">S- transferase</fullName>
    </submittedName>
</protein>
<evidence type="ECO:0000256" key="1">
    <source>
        <dbReference type="ARBA" id="ARBA00004651"/>
    </source>
</evidence>
<keyword evidence="3 6" id="KW-0812">Transmembrane</keyword>
<gene>
    <name evidence="7" type="ORF">NCTC8261_02350</name>
</gene>
<dbReference type="GO" id="GO:0016740">
    <property type="term" value="F:transferase activity"/>
    <property type="evidence" value="ECO:0007669"/>
    <property type="project" value="UniProtKB-KW"/>
</dbReference>
<evidence type="ECO:0000313" key="7">
    <source>
        <dbReference type="EMBL" id="SUH36101.1"/>
    </source>
</evidence>
<sequence length="94" mass="10279">MNFPFEGLTSGSKFGTAVGIIMFMLVIGGAFGIVMRTGTVDNGILALIRHTRATKSCLFRCYLSLFVRGRRIWHGRRGGRLCNYHSPADGQAGL</sequence>
<proteinExistence type="predicted"/>
<accession>A0A379WQR8</accession>
<organism evidence="7 8">
    <name type="scientific">Salmonella enterica I</name>
    <dbReference type="NCBI Taxonomy" id="59201"/>
    <lineage>
        <taxon>Bacteria</taxon>
        <taxon>Pseudomonadati</taxon>
        <taxon>Pseudomonadota</taxon>
        <taxon>Gammaproteobacteria</taxon>
        <taxon>Enterobacterales</taxon>
        <taxon>Enterobacteriaceae</taxon>
        <taxon>Salmonella</taxon>
    </lineage>
</organism>
<dbReference type="GO" id="GO:0005886">
    <property type="term" value="C:plasma membrane"/>
    <property type="evidence" value="ECO:0007669"/>
    <property type="project" value="UniProtKB-SubCell"/>
</dbReference>
<evidence type="ECO:0000256" key="4">
    <source>
        <dbReference type="ARBA" id="ARBA00022989"/>
    </source>
</evidence>
<dbReference type="Proteomes" id="UP000254712">
    <property type="component" value="Unassembled WGS sequence"/>
</dbReference>
<keyword evidence="2" id="KW-1003">Cell membrane</keyword>
<keyword evidence="4 6" id="KW-1133">Transmembrane helix</keyword>
<evidence type="ECO:0000256" key="5">
    <source>
        <dbReference type="ARBA" id="ARBA00023136"/>
    </source>
</evidence>
<evidence type="ECO:0000313" key="8">
    <source>
        <dbReference type="Proteomes" id="UP000254712"/>
    </source>
</evidence>
<reference evidence="7 8" key="1">
    <citation type="submission" date="2018-06" db="EMBL/GenBank/DDBJ databases">
        <authorList>
            <consortium name="Pathogen Informatics"/>
            <person name="Doyle S."/>
        </authorList>
    </citation>
    <scope>NUCLEOTIDE SEQUENCE [LARGE SCALE GENOMIC DNA]</scope>
    <source>
        <strain evidence="7 8">NCTC8261</strain>
    </source>
</reference>
<dbReference type="Pfam" id="PF03606">
    <property type="entry name" value="DcuC"/>
    <property type="match status" value="1"/>
</dbReference>
<dbReference type="AlphaFoldDB" id="A0A379WQR8"/>
<feature type="transmembrane region" description="Helical" evidence="6">
    <location>
        <begin position="14"/>
        <end position="35"/>
    </location>
</feature>
<comment type="subcellular location">
    <subcellularLocation>
        <location evidence="1">Cell membrane</location>
        <topology evidence="1">Multi-pass membrane protein</topology>
    </subcellularLocation>
</comment>
<keyword evidence="5 6" id="KW-0472">Membrane</keyword>
<name>A0A379WQR8_SALET</name>
<dbReference type="InterPro" id="IPR018385">
    <property type="entry name" value="C4_dicarb_anaerob_car-like"/>
</dbReference>
<evidence type="ECO:0000256" key="3">
    <source>
        <dbReference type="ARBA" id="ARBA00022692"/>
    </source>
</evidence>
<dbReference type="EMBL" id="UGXT01000002">
    <property type="protein sequence ID" value="SUH36101.1"/>
    <property type="molecule type" value="Genomic_DNA"/>
</dbReference>
<keyword evidence="7" id="KW-0808">Transferase</keyword>